<evidence type="ECO:0000256" key="7">
    <source>
        <dbReference type="SAM" id="MobiDB-lite"/>
    </source>
</evidence>
<evidence type="ECO:0000256" key="2">
    <source>
        <dbReference type="ARBA" id="ARBA00022833"/>
    </source>
</evidence>
<comment type="caution">
    <text evidence="8">The sequence shown here is derived from an EMBL/GenBank/DDBJ whole genome shotgun (WGS) entry which is preliminary data.</text>
</comment>
<name>A0A9P4XHG3_9HYPO</name>
<feature type="compositionally biased region" description="Pro residues" evidence="7">
    <location>
        <begin position="52"/>
        <end position="63"/>
    </location>
</feature>
<keyword evidence="3" id="KW-0805">Transcription regulation</keyword>
<gene>
    <name evidence="8" type="ORF">CFAM422_005168</name>
</gene>
<dbReference type="GO" id="GO:0003677">
    <property type="term" value="F:DNA binding"/>
    <property type="evidence" value="ECO:0007669"/>
    <property type="project" value="UniProtKB-KW"/>
</dbReference>
<keyword evidence="5" id="KW-0804">Transcription</keyword>
<dbReference type="AlphaFoldDB" id="A0A9P4XHG3"/>
<keyword evidence="1" id="KW-0479">Metal-binding</keyword>
<keyword evidence="4" id="KW-0238">DNA-binding</keyword>
<keyword evidence="9" id="KW-1185">Reference proteome</keyword>
<dbReference type="GO" id="GO:0008270">
    <property type="term" value="F:zinc ion binding"/>
    <property type="evidence" value="ECO:0007669"/>
    <property type="project" value="InterPro"/>
</dbReference>
<sequence>MTFITQPSNPTPPLHPGPPQAYSNSARCAFDFNWSRKELLPEESAVRSRAYPSPPMSGSPPLPLRSAHEAGGRGEAPTFYATSRLIDGLRGGPTQSSPANIREQISPIITRPYPQEPTTRSPYSYPRPDESGRIVPYPPQHHHGMPQGVSQAPYLNSASSNSEAYPVPDRSQAVESQPFTSPKSQRKTKGHVASACVPCKKAHLRLVITQRPCSRCLGNGKEDACVDVQHKKRGRPRLRDERDARFDPTRYSHPQDAALRRPLSIYPSGMAGLSPYEDPLRRSQSYRSLEPPSNDATSREYQERSMAPDPNIYNPSYPGTPHAMEPLAYLSMEFDIVKASPMFMDIVHASSPIGNKLSDIVTPHQANFLTNLQNQLFEEQRLHEPNYLPPMLGRLDLAIKDFGFTTEDVARFRLNHLEYFSFVGYDGYTRTFPLRFGLAKEGSFYFVVYHLRYHRMHNMHSIPTIHSRDSILNILSIASIVNTLSMLSTRSILHMHSTHSIHNTRGNLVRLIIIHPHPIKERMETSRVLPRLILIDIGLVMALFDRHTIRLLRVQVLAQESQLIRSHNTPGLAIRHLKVTITLLADLQLNPLITYLLFGHSQITDPPLEKSVGPMANDQDELILVACWSSPQILAGGSDEKDWPGTLRLYLAKGHCYEYQLETFLFLESLFIGAGASGDCFTSITKVWNKETDFQHTSDID</sequence>
<proteinExistence type="predicted"/>
<keyword evidence="2" id="KW-0862">Zinc</keyword>
<dbReference type="PANTHER" id="PTHR47659">
    <property type="entry name" value="ZN(II)2CYS6 TRANSCRIPTION FACTOR (EUROFUNG)-RELATED"/>
    <property type="match status" value="1"/>
</dbReference>
<dbReference type="InterPro" id="IPR001138">
    <property type="entry name" value="Zn2Cys6_DnaBD"/>
</dbReference>
<dbReference type="Proteomes" id="UP000801864">
    <property type="component" value="Unassembled WGS sequence"/>
</dbReference>
<dbReference type="CDD" id="cd00067">
    <property type="entry name" value="GAL4"/>
    <property type="match status" value="1"/>
</dbReference>
<dbReference type="EMBL" id="QLNT01000008">
    <property type="protein sequence ID" value="KAF3072670.1"/>
    <property type="molecule type" value="Genomic_DNA"/>
</dbReference>
<keyword evidence="6" id="KW-0539">Nucleus</keyword>
<feature type="compositionally biased region" description="Basic and acidic residues" evidence="7">
    <location>
        <begin position="237"/>
        <end position="250"/>
    </location>
</feature>
<feature type="region of interest" description="Disordered" evidence="7">
    <location>
        <begin position="274"/>
        <end position="310"/>
    </location>
</feature>
<feature type="region of interest" description="Disordered" evidence="7">
    <location>
        <begin position="1"/>
        <end position="22"/>
    </location>
</feature>
<dbReference type="GO" id="GO:0000981">
    <property type="term" value="F:DNA-binding transcription factor activity, RNA polymerase II-specific"/>
    <property type="evidence" value="ECO:0007669"/>
    <property type="project" value="InterPro"/>
</dbReference>
<feature type="compositionally biased region" description="Pro residues" evidence="7">
    <location>
        <begin position="9"/>
        <end position="19"/>
    </location>
</feature>
<organism evidence="8 9">
    <name type="scientific">Trichoderma lentiforme</name>
    <dbReference type="NCBI Taxonomy" id="1567552"/>
    <lineage>
        <taxon>Eukaryota</taxon>
        <taxon>Fungi</taxon>
        <taxon>Dikarya</taxon>
        <taxon>Ascomycota</taxon>
        <taxon>Pezizomycotina</taxon>
        <taxon>Sordariomycetes</taxon>
        <taxon>Hypocreomycetidae</taxon>
        <taxon>Hypocreales</taxon>
        <taxon>Hypocreaceae</taxon>
        <taxon>Trichoderma</taxon>
    </lineage>
</organism>
<evidence type="ECO:0000256" key="6">
    <source>
        <dbReference type="ARBA" id="ARBA00023242"/>
    </source>
</evidence>
<evidence type="ECO:0000313" key="8">
    <source>
        <dbReference type="EMBL" id="KAF3072670.1"/>
    </source>
</evidence>
<feature type="region of interest" description="Disordered" evidence="7">
    <location>
        <begin position="43"/>
        <end position="190"/>
    </location>
</feature>
<evidence type="ECO:0000256" key="1">
    <source>
        <dbReference type="ARBA" id="ARBA00022723"/>
    </source>
</evidence>
<feature type="compositionally biased region" description="Polar residues" evidence="7">
    <location>
        <begin position="148"/>
        <end position="163"/>
    </location>
</feature>
<dbReference type="PANTHER" id="PTHR47659:SF4">
    <property type="entry name" value="ZN(II)2CYS6 TRANSCRIPTION FACTOR (EUROFUNG)"/>
    <property type="match status" value="1"/>
</dbReference>
<evidence type="ECO:0008006" key="10">
    <source>
        <dbReference type="Google" id="ProtNLM"/>
    </source>
</evidence>
<evidence type="ECO:0000256" key="4">
    <source>
        <dbReference type="ARBA" id="ARBA00023125"/>
    </source>
</evidence>
<evidence type="ECO:0000256" key="3">
    <source>
        <dbReference type="ARBA" id="ARBA00023015"/>
    </source>
</evidence>
<reference evidence="8 9" key="1">
    <citation type="submission" date="2018-06" db="EMBL/GenBank/DDBJ databases">
        <title>Genome analysis of cellulolytic fungus Trichoderma lentiforme CFAM-422.</title>
        <authorList>
            <person name="Steindorff A.S."/>
            <person name="Formighieri E.F."/>
            <person name="Midorikawa G.E.O."/>
            <person name="Tamietti M.S."/>
            <person name="Ramos E.Z."/>
            <person name="Silva A.S."/>
            <person name="Bon E.P.S."/>
            <person name="Mendes T.D."/>
            <person name="Damaso M.C.T."/>
            <person name="Favaro L.C.L."/>
        </authorList>
    </citation>
    <scope>NUCLEOTIDE SEQUENCE [LARGE SCALE GENOMIC DNA]</scope>
    <source>
        <strain evidence="8 9">CFAM-422</strain>
    </source>
</reference>
<dbReference type="InterPro" id="IPR050335">
    <property type="entry name" value="ERT1_acuK_gluconeogen_tf"/>
</dbReference>
<accession>A0A9P4XHG3</accession>
<evidence type="ECO:0000256" key="5">
    <source>
        <dbReference type="ARBA" id="ARBA00023163"/>
    </source>
</evidence>
<evidence type="ECO:0000313" key="9">
    <source>
        <dbReference type="Proteomes" id="UP000801864"/>
    </source>
</evidence>
<protein>
    <recommendedName>
        <fullName evidence="10">Zn(2)-C6 fungal-type domain-containing protein</fullName>
    </recommendedName>
</protein>
<feature type="region of interest" description="Disordered" evidence="7">
    <location>
        <begin position="232"/>
        <end position="252"/>
    </location>
</feature>
<feature type="compositionally biased region" description="Polar residues" evidence="7">
    <location>
        <begin position="173"/>
        <end position="183"/>
    </location>
</feature>